<dbReference type="InterPro" id="IPR053714">
    <property type="entry name" value="Iso_Racemase_Enz_sf"/>
</dbReference>
<dbReference type="Gene3D" id="3.40.50.12500">
    <property type="match status" value="1"/>
</dbReference>
<dbReference type="EMBL" id="CYUD01000002">
    <property type="protein sequence ID" value="CUJ87814.1"/>
    <property type="molecule type" value="Genomic_DNA"/>
</dbReference>
<protein>
    <submittedName>
        <fullName evidence="1">Hydantoin racemase</fullName>
    </submittedName>
</protein>
<evidence type="ECO:0000313" key="2">
    <source>
        <dbReference type="Proteomes" id="UP000051260"/>
    </source>
</evidence>
<name>A0A0N7M8H5_9RHOB</name>
<dbReference type="Proteomes" id="UP000051260">
    <property type="component" value="Unassembled WGS sequence"/>
</dbReference>
<evidence type="ECO:0000313" key="1">
    <source>
        <dbReference type="EMBL" id="CUJ87814.1"/>
    </source>
</evidence>
<sequence length="236" mass="25086">MIAAGGKSIYGASVGILMLDARFPRIPGDMGNALTWPFPVHFRIVRNASPDLVVRRGATGMLDAFVDAARELVDEGVDGITTNCGFLALFQKELSEAVSVPVVTSSLMQVEMVNRILPAGKRAGVLTISASTLTEAHLRSAQVPEGTPVGSTEGGQEFTRAILDNELTLDVEKARADNVEAALAMKEAHPDLGALVLECTNMCPYAADIQTATGLPVYSIVSLVSWFQSGLRPPIY</sequence>
<dbReference type="STRING" id="1715692.RUE5091_00596"/>
<accession>A0A0N7M8H5</accession>
<dbReference type="OrthoDB" id="5465390at2"/>
<organism evidence="1 2">
    <name type="scientific">Ruegeria denitrificans</name>
    <dbReference type="NCBI Taxonomy" id="1715692"/>
    <lineage>
        <taxon>Bacteria</taxon>
        <taxon>Pseudomonadati</taxon>
        <taxon>Pseudomonadota</taxon>
        <taxon>Alphaproteobacteria</taxon>
        <taxon>Rhodobacterales</taxon>
        <taxon>Roseobacteraceae</taxon>
        <taxon>Ruegeria</taxon>
    </lineage>
</organism>
<gene>
    <name evidence="1" type="ORF">RUE5091_00596</name>
</gene>
<dbReference type="RefSeq" id="WP_058280726.1">
    <property type="nucleotide sequence ID" value="NZ_CYUD01000002.1"/>
</dbReference>
<dbReference type="AlphaFoldDB" id="A0A0N7M8H5"/>
<reference evidence="2" key="1">
    <citation type="submission" date="2015-09" db="EMBL/GenBank/DDBJ databases">
        <authorList>
            <person name="Rodrigo-Torres L."/>
            <person name="Arahal D.R."/>
        </authorList>
    </citation>
    <scope>NUCLEOTIDE SEQUENCE [LARGE SCALE GENOMIC DNA]</scope>
    <source>
        <strain evidence="2">CECT 5091</strain>
    </source>
</reference>
<proteinExistence type="predicted"/>
<dbReference type="NCBIfam" id="NF005679">
    <property type="entry name" value="PRK07475.1"/>
    <property type="match status" value="1"/>
</dbReference>
<keyword evidence="2" id="KW-1185">Reference proteome</keyword>